<dbReference type="Proteomes" id="UP000053257">
    <property type="component" value="Unassembled WGS sequence"/>
</dbReference>
<accession>A0A0C3S252</accession>
<evidence type="ECO:0000313" key="2">
    <source>
        <dbReference type="EMBL" id="KIP09281.1"/>
    </source>
</evidence>
<evidence type="ECO:0000313" key="3">
    <source>
        <dbReference type="Proteomes" id="UP000053257"/>
    </source>
</evidence>
<gene>
    <name evidence="2" type="ORF">PHLGIDRAFT_48797</name>
</gene>
<evidence type="ECO:0000256" key="1">
    <source>
        <dbReference type="SAM" id="MobiDB-lite"/>
    </source>
</evidence>
<feature type="non-terminal residue" evidence="2">
    <location>
        <position position="218"/>
    </location>
</feature>
<keyword evidence="3" id="KW-1185">Reference proteome</keyword>
<dbReference type="HOGENOM" id="CLU_078026_0_0_1"/>
<dbReference type="OrthoDB" id="4480078at2759"/>
<organism evidence="2 3">
    <name type="scientific">Phlebiopsis gigantea (strain 11061_1 CR5-6)</name>
    <name type="common">White-rot fungus</name>
    <name type="synonym">Peniophora gigantea</name>
    <dbReference type="NCBI Taxonomy" id="745531"/>
    <lineage>
        <taxon>Eukaryota</taxon>
        <taxon>Fungi</taxon>
        <taxon>Dikarya</taxon>
        <taxon>Basidiomycota</taxon>
        <taxon>Agaricomycotina</taxon>
        <taxon>Agaricomycetes</taxon>
        <taxon>Polyporales</taxon>
        <taxon>Phanerochaetaceae</taxon>
        <taxon>Phlebiopsis</taxon>
    </lineage>
</organism>
<feature type="non-terminal residue" evidence="2">
    <location>
        <position position="1"/>
    </location>
</feature>
<sequence>LYVRSRVLSLERAYPPLPSETTSTPELRTPTAPGTRTAYVDAYGARVPLSALRRSADRKDAQIPLEELWPKAFLRTDTMKLEAKIVGKGSQGDLGEQGFYPGQPLVGGALQTRRPPARGSPLLVSWDNPPYVVRFFERLAAWGYPWRMMEGGRHEWSIGQVGRLPGESEDMVEVRFSAAHDYKIIEGEAGEGKIIPQWVLRGHRAYARLLLDEAVRGL</sequence>
<name>A0A0C3S252_PHLG1</name>
<dbReference type="EMBL" id="KN840468">
    <property type="protein sequence ID" value="KIP09281.1"/>
    <property type="molecule type" value="Genomic_DNA"/>
</dbReference>
<protein>
    <submittedName>
        <fullName evidence="2">Uncharacterized protein</fullName>
    </submittedName>
</protein>
<feature type="region of interest" description="Disordered" evidence="1">
    <location>
        <begin position="14"/>
        <end position="34"/>
    </location>
</feature>
<reference evidence="2 3" key="1">
    <citation type="journal article" date="2014" name="PLoS Genet.">
        <title>Analysis of the Phlebiopsis gigantea genome, transcriptome and secretome provides insight into its pioneer colonization strategies of wood.</title>
        <authorList>
            <person name="Hori C."/>
            <person name="Ishida T."/>
            <person name="Igarashi K."/>
            <person name="Samejima M."/>
            <person name="Suzuki H."/>
            <person name="Master E."/>
            <person name="Ferreira P."/>
            <person name="Ruiz-Duenas F.J."/>
            <person name="Held B."/>
            <person name="Canessa P."/>
            <person name="Larrondo L.F."/>
            <person name="Schmoll M."/>
            <person name="Druzhinina I.S."/>
            <person name="Kubicek C.P."/>
            <person name="Gaskell J.A."/>
            <person name="Kersten P."/>
            <person name="St John F."/>
            <person name="Glasner J."/>
            <person name="Sabat G."/>
            <person name="Splinter BonDurant S."/>
            <person name="Syed K."/>
            <person name="Yadav J."/>
            <person name="Mgbeahuruike A.C."/>
            <person name="Kovalchuk A."/>
            <person name="Asiegbu F.O."/>
            <person name="Lackner G."/>
            <person name="Hoffmeister D."/>
            <person name="Rencoret J."/>
            <person name="Gutierrez A."/>
            <person name="Sun H."/>
            <person name="Lindquist E."/>
            <person name="Barry K."/>
            <person name="Riley R."/>
            <person name="Grigoriev I.V."/>
            <person name="Henrissat B."/>
            <person name="Kues U."/>
            <person name="Berka R.M."/>
            <person name="Martinez A.T."/>
            <person name="Covert S.F."/>
            <person name="Blanchette R.A."/>
            <person name="Cullen D."/>
        </authorList>
    </citation>
    <scope>NUCLEOTIDE SEQUENCE [LARGE SCALE GENOMIC DNA]</scope>
    <source>
        <strain evidence="2 3">11061_1 CR5-6</strain>
    </source>
</reference>
<proteinExistence type="predicted"/>
<dbReference type="AlphaFoldDB" id="A0A0C3S252"/>